<name>C9ZZI5_TRYB9</name>
<evidence type="ECO:0000313" key="2">
    <source>
        <dbReference type="Proteomes" id="UP000002316"/>
    </source>
</evidence>
<evidence type="ECO:0000313" key="1">
    <source>
        <dbReference type="EMBL" id="CBH14834.1"/>
    </source>
</evidence>
<gene>
    <name evidence="1" type="ORF">TbgDal_IX9100</name>
</gene>
<dbReference type="AlphaFoldDB" id="C9ZZI5"/>
<dbReference type="KEGG" id="tbg:TbgDal_IX9100"/>
<proteinExistence type="predicted"/>
<dbReference type="GeneID" id="23860976"/>
<dbReference type="VEuPathDB" id="TriTrypDB:Tbg972.9.9100"/>
<protein>
    <submittedName>
        <fullName evidence="1">Dynein-associated protein, putative</fullName>
    </submittedName>
</protein>
<accession>C9ZZI5</accession>
<dbReference type="Proteomes" id="UP000002316">
    <property type="component" value="Chromosome 9"/>
</dbReference>
<dbReference type="EMBL" id="FN554972">
    <property type="protein sequence ID" value="CBH14834.1"/>
    <property type="molecule type" value="Genomic_DNA"/>
</dbReference>
<sequence length="86" mass="10504">MQFFFRLRITRTRNAHFLFHSFSHICQHWLCFVEICEHERKLIEVEVEEQRRVKFFSTVNRCFVYTLTLLHHTVLGVRQSTYSLGV</sequence>
<reference evidence="2" key="1">
    <citation type="journal article" date="2010" name="PLoS Negl. Trop. Dis.">
        <title>The genome sequence of Trypanosoma brucei gambiense, causative agent of chronic human african trypanosomiasis.</title>
        <authorList>
            <person name="Jackson A.P."/>
            <person name="Sanders M."/>
            <person name="Berry A."/>
            <person name="McQuillan J."/>
            <person name="Aslett M.A."/>
            <person name="Quail M.A."/>
            <person name="Chukualim B."/>
            <person name="Capewell P."/>
            <person name="MacLeod A."/>
            <person name="Melville S.E."/>
            <person name="Gibson W."/>
            <person name="Barry J.D."/>
            <person name="Berriman M."/>
            <person name="Hertz-Fowler C."/>
        </authorList>
    </citation>
    <scope>NUCLEOTIDE SEQUENCE [LARGE SCALE GENOMIC DNA]</scope>
    <source>
        <strain evidence="2">MHOM/CI/86/DAL972</strain>
    </source>
</reference>
<dbReference type="RefSeq" id="XP_011777100.1">
    <property type="nucleotide sequence ID" value="XM_011778798.1"/>
</dbReference>
<organism evidence="1 2">
    <name type="scientific">Trypanosoma brucei gambiense (strain MHOM/CI/86/DAL972)</name>
    <dbReference type="NCBI Taxonomy" id="679716"/>
    <lineage>
        <taxon>Eukaryota</taxon>
        <taxon>Discoba</taxon>
        <taxon>Euglenozoa</taxon>
        <taxon>Kinetoplastea</taxon>
        <taxon>Metakinetoplastina</taxon>
        <taxon>Trypanosomatida</taxon>
        <taxon>Trypanosomatidae</taxon>
        <taxon>Trypanosoma</taxon>
    </lineage>
</organism>